<evidence type="ECO:0000256" key="1">
    <source>
        <dbReference type="SAM" id="MobiDB-lite"/>
    </source>
</evidence>
<proteinExistence type="predicted"/>
<feature type="region of interest" description="Disordered" evidence="1">
    <location>
        <begin position="139"/>
        <end position="178"/>
    </location>
</feature>
<evidence type="ECO:0000313" key="2">
    <source>
        <dbReference type="EMBL" id="EQB06261.1"/>
    </source>
</evidence>
<protein>
    <submittedName>
        <fullName evidence="2">Uncharacterized protein</fullName>
    </submittedName>
</protein>
<accession>T0GQS4</accession>
<dbReference type="PATRIC" id="fig|1114964.8.peg.1867"/>
<gene>
    <name evidence="2" type="ORF">L485_01170</name>
</gene>
<reference evidence="2 3" key="1">
    <citation type="journal article" date="2013" name="Genome Announc.">
        <title>Draft Genome Sequence of a Hexachlorocyclohexane-Degrading Bacterium, Sphingobium baderi Strain LL03T.</title>
        <authorList>
            <person name="Kaur J."/>
            <person name="Verma H."/>
            <person name="Tripathi C."/>
            <person name="Khurana J.P."/>
            <person name="Lal R."/>
        </authorList>
    </citation>
    <scope>NUCLEOTIDE SEQUENCE [LARGE SCALE GENOMIC DNA]</scope>
    <source>
        <strain evidence="2 3">LL03</strain>
    </source>
</reference>
<name>T0GQS4_9SPHN</name>
<dbReference type="AlphaFoldDB" id="T0GQS4"/>
<feature type="compositionally biased region" description="Basic and acidic residues" evidence="1">
    <location>
        <begin position="57"/>
        <end position="69"/>
    </location>
</feature>
<dbReference type="Proteomes" id="UP000015524">
    <property type="component" value="Unassembled WGS sequence"/>
</dbReference>
<dbReference type="EMBL" id="ATIB01000017">
    <property type="protein sequence ID" value="EQB06261.1"/>
    <property type="molecule type" value="Genomic_DNA"/>
</dbReference>
<organism evidence="2 3">
    <name type="scientific">Sphingobium baderi LL03</name>
    <dbReference type="NCBI Taxonomy" id="1114964"/>
    <lineage>
        <taxon>Bacteria</taxon>
        <taxon>Pseudomonadati</taxon>
        <taxon>Pseudomonadota</taxon>
        <taxon>Alphaproteobacteria</taxon>
        <taxon>Sphingomonadales</taxon>
        <taxon>Sphingomonadaceae</taxon>
        <taxon>Sphingobium</taxon>
    </lineage>
</organism>
<sequence length="178" mass="19636">MPAIDPNMTCAPIRGGGRRSQRIDRLREGQAAMRALRRSQIGDQRICGNLQYSDTARQYEERGQEHAESRAGGGGNEEQASCRHRPQPQHDAAPITEPRDERSGGQGNDCIGREKGELRQHRLRIAELEKLLELGNQDIVEAGDAAPEEEQRDDQPHPSSRHACARPATRACLNGGST</sequence>
<evidence type="ECO:0000313" key="3">
    <source>
        <dbReference type="Proteomes" id="UP000015524"/>
    </source>
</evidence>
<comment type="caution">
    <text evidence="2">The sequence shown here is derived from an EMBL/GenBank/DDBJ whole genome shotgun (WGS) entry which is preliminary data.</text>
</comment>
<keyword evidence="3" id="KW-1185">Reference proteome</keyword>
<feature type="region of interest" description="Disordered" evidence="1">
    <location>
        <begin position="1"/>
        <end position="119"/>
    </location>
</feature>